<reference evidence="2 3" key="1">
    <citation type="submission" date="2014-11" db="EMBL/GenBank/DDBJ databases">
        <authorList>
            <person name="Wibberg Daniel"/>
        </authorList>
    </citation>
    <scope>NUCLEOTIDE SEQUENCE [LARGE SCALE GENOMIC DNA]</scope>
    <source>
        <strain evidence="2">Rhizoctonia solani AG1-IB 7/3/14</strain>
    </source>
</reference>
<feature type="region of interest" description="Disordered" evidence="1">
    <location>
        <begin position="46"/>
        <end position="83"/>
    </location>
</feature>
<proteinExistence type="predicted"/>
<accession>A0A0B7FN10</accession>
<organism evidence="2 3">
    <name type="scientific">Thanatephorus cucumeris (strain AG1-IB / isolate 7/3/14)</name>
    <name type="common">Lettuce bottom rot fungus</name>
    <name type="synonym">Rhizoctonia solani</name>
    <dbReference type="NCBI Taxonomy" id="1108050"/>
    <lineage>
        <taxon>Eukaryota</taxon>
        <taxon>Fungi</taxon>
        <taxon>Dikarya</taxon>
        <taxon>Basidiomycota</taxon>
        <taxon>Agaricomycotina</taxon>
        <taxon>Agaricomycetes</taxon>
        <taxon>Cantharellales</taxon>
        <taxon>Ceratobasidiaceae</taxon>
        <taxon>Rhizoctonia</taxon>
        <taxon>Rhizoctonia solani AG-1</taxon>
    </lineage>
</organism>
<gene>
    <name evidence="2" type="ORF">RSOLAG1IB_03060</name>
</gene>
<dbReference type="Proteomes" id="UP000059188">
    <property type="component" value="Unassembled WGS sequence"/>
</dbReference>
<sequence>MPVSKKRQRHLAAALRAREGAIAKRARMKAEKSHQEAAELSVCLAEDRSSVDGRVGRPRGSDSGAPPSSNRPPAADADVNVEL</sequence>
<keyword evidence="3" id="KW-1185">Reference proteome</keyword>
<dbReference type="AlphaFoldDB" id="A0A0B7FN10"/>
<evidence type="ECO:0000256" key="1">
    <source>
        <dbReference type="SAM" id="MobiDB-lite"/>
    </source>
</evidence>
<feature type="compositionally biased region" description="Basic and acidic residues" evidence="1">
    <location>
        <begin position="46"/>
        <end position="55"/>
    </location>
</feature>
<name>A0A0B7FN10_THACB</name>
<dbReference type="EMBL" id="LN679102">
    <property type="protein sequence ID" value="CEL58314.1"/>
    <property type="molecule type" value="Genomic_DNA"/>
</dbReference>
<evidence type="ECO:0000313" key="3">
    <source>
        <dbReference type="Proteomes" id="UP000059188"/>
    </source>
</evidence>
<protein>
    <submittedName>
        <fullName evidence="2">Uncharacterized protein</fullName>
    </submittedName>
</protein>
<evidence type="ECO:0000313" key="2">
    <source>
        <dbReference type="EMBL" id="CEL58314.1"/>
    </source>
</evidence>